<sequence length="301" mass="33767">MSHIELRHLRYFIAVADELHFGRAAERLHISQPPLSQQIQALEAHVGAALFYRSNRTVRLTQAGVAFLHEARQILQRVEEASEQAARIHRGESGNLTLGLTSSAPFLRRVSRTLHRFRLTYPDVNIRIEQLNSKQQIDPLLEGKLDLGIMRNGDLPPQLAHQLIWSEPLIAVVHKDNPLNDLAAGELTFQHLADQPFVFFSKDVGTSLYDDILDQLKAQGITPYITQEVGEPLTIIGLVAAGLGVSILPASYLRIQVDGVRYLRFGNMQGTTELWLVNHAERPMTAATRAFMELMMEEDGV</sequence>
<keyword evidence="7" id="KW-1185">Reference proteome</keyword>
<dbReference type="RefSeq" id="WP_112167639.1">
    <property type="nucleotide sequence ID" value="NZ_JBFUVP010000003.1"/>
</dbReference>
<dbReference type="Gene3D" id="1.10.10.10">
    <property type="entry name" value="Winged helix-like DNA-binding domain superfamily/Winged helix DNA-binding domain"/>
    <property type="match status" value="1"/>
</dbReference>
<evidence type="ECO:0000256" key="1">
    <source>
        <dbReference type="ARBA" id="ARBA00009437"/>
    </source>
</evidence>
<dbReference type="Proteomes" id="UP000284119">
    <property type="component" value="Unassembled WGS sequence"/>
</dbReference>
<dbReference type="PROSITE" id="PS50931">
    <property type="entry name" value="HTH_LYSR"/>
    <property type="match status" value="1"/>
</dbReference>
<comment type="similarity">
    <text evidence="1">Belongs to the LysR transcriptional regulatory family.</text>
</comment>
<keyword evidence="4" id="KW-0804">Transcription</keyword>
<evidence type="ECO:0000256" key="4">
    <source>
        <dbReference type="ARBA" id="ARBA00023163"/>
    </source>
</evidence>
<evidence type="ECO:0000256" key="3">
    <source>
        <dbReference type="ARBA" id="ARBA00023125"/>
    </source>
</evidence>
<gene>
    <name evidence="6" type="ORF">D5396_21550</name>
</gene>
<dbReference type="InterPro" id="IPR000847">
    <property type="entry name" value="LysR_HTH_N"/>
</dbReference>
<keyword evidence="3" id="KW-0238">DNA-binding</keyword>
<feature type="domain" description="HTH lysR-type" evidence="5">
    <location>
        <begin position="4"/>
        <end position="61"/>
    </location>
</feature>
<dbReference type="CDD" id="cd08414">
    <property type="entry name" value="PBP2_LTTR_aromatics_like"/>
    <property type="match status" value="1"/>
</dbReference>
<dbReference type="PANTHER" id="PTHR30346">
    <property type="entry name" value="TRANSCRIPTIONAL DUAL REGULATOR HCAR-RELATED"/>
    <property type="match status" value="1"/>
</dbReference>
<dbReference type="Pfam" id="PF03466">
    <property type="entry name" value="LysR_substrate"/>
    <property type="match status" value="1"/>
</dbReference>
<dbReference type="EMBL" id="RAHG01000017">
    <property type="protein sequence ID" value="RJT09439.1"/>
    <property type="molecule type" value="Genomic_DNA"/>
</dbReference>
<evidence type="ECO:0000256" key="2">
    <source>
        <dbReference type="ARBA" id="ARBA00023015"/>
    </source>
</evidence>
<keyword evidence="2" id="KW-0805">Transcription regulation</keyword>
<evidence type="ECO:0000313" key="7">
    <source>
        <dbReference type="Proteomes" id="UP000284119"/>
    </source>
</evidence>
<dbReference type="SUPFAM" id="SSF46785">
    <property type="entry name" value="Winged helix' DNA-binding domain"/>
    <property type="match status" value="1"/>
</dbReference>
<dbReference type="PANTHER" id="PTHR30346:SF17">
    <property type="entry name" value="LYSR FAMILY TRANSCRIPTIONAL REGULATOR"/>
    <property type="match status" value="1"/>
</dbReference>
<dbReference type="InterPro" id="IPR036388">
    <property type="entry name" value="WH-like_DNA-bd_sf"/>
</dbReference>
<evidence type="ECO:0000313" key="6">
    <source>
        <dbReference type="EMBL" id="RJT09439.1"/>
    </source>
</evidence>
<proteinExistence type="inferred from homology"/>
<dbReference type="SUPFAM" id="SSF53850">
    <property type="entry name" value="Periplasmic binding protein-like II"/>
    <property type="match status" value="1"/>
</dbReference>
<organism evidence="6 7">
    <name type="scientific">Rahnella inusitata</name>
    <dbReference type="NCBI Taxonomy" id="58169"/>
    <lineage>
        <taxon>Bacteria</taxon>
        <taxon>Pseudomonadati</taxon>
        <taxon>Pseudomonadota</taxon>
        <taxon>Gammaproteobacteria</taxon>
        <taxon>Enterobacterales</taxon>
        <taxon>Yersiniaceae</taxon>
        <taxon>Rahnella</taxon>
    </lineage>
</organism>
<dbReference type="InterPro" id="IPR036390">
    <property type="entry name" value="WH_DNA-bd_sf"/>
</dbReference>
<accession>A0ABX9NU72</accession>
<reference evidence="6 7" key="1">
    <citation type="submission" date="2018-09" db="EMBL/GenBank/DDBJ databases">
        <authorList>
            <person name="Le Fleche-Mateos A."/>
        </authorList>
    </citation>
    <scope>NUCLEOTIDE SEQUENCE [LARGE SCALE GENOMIC DNA]</scope>
    <source>
        <strain evidence="6 7">DSM 30078</strain>
    </source>
</reference>
<dbReference type="InterPro" id="IPR005119">
    <property type="entry name" value="LysR_subst-bd"/>
</dbReference>
<evidence type="ECO:0000259" key="5">
    <source>
        <dbReference type="PROSITE" id="PS50931"/>
    </source>
</evidence>
<dbReference type="Gene3D" id="3.40.190.10">
    <property type="entry name" value="Periplasmic binding protein-like II"/>
    <property type="match status" value="2"/>
</dbReference>
<protein>
    <submittedName>
        <fullName evidence="6">LysR family transcriptional regulator</fullName>
    </submittedName>
</protein>
<dbReference type="Pfam" id="PF00126">
    <property type="entry name" value="HTH_1"/>
    <property type="match status" value="1"/>
</dbReference>
<name>A0ABX9NU72_9GAMM</name>
<comment type="caution">
    <text evidence="6">The sequence shown here is derived from an EMBL/GenBank/DDBJ whole genome shotgun (WGS) entry which is preliminary data.</text>
</comment>
<dbReference type="PRINTS" id="PR00039">
    <property type="entry name" value="HTHLYSR"/>
</dbReference>